<comment type="caution">
    <text evidence="10">Lacks conserved residue(s) required for the propagation of feature annotation.</text>
</comment>
<feature type="region of interest" description="Interaction with substrate tRNA" evidence="10">
    <location>
        <begin position="171"/>
        <end position="175"/>
    </location>
</feature>
<feature type="site" description="Interaction with substrate tRNA" evidence="10">
    <location>
        <position position="113"/>
    </location>
</feature>
<feature type="binding site" evidence="10">
    <location>
        <begin position="11"/>
        <end position="16"/>
    </location>
    <ligand>
        <name>substrate</name>
    </ligand>
</feature>
<keyword evidence="15" id="KW-1185">Reference proteome</keyword>
<dbReference type="NCBIfam" id="TIGR00174">
    <property type="entry name" value="miaA"/>
    <property type="match status" value="1"/>
</dbReference>
<dbReference type="EC" id="2.5.1.75" evidence="10"/>
<dbReference type="PANTHER" id="PTHR11088">
    <property type="entry name" value="TRNA DIMETHYLALLYLTRANSFERASE"/>
    <property type="match status" value="1"/>
</dbReference>
<evidence type="ECO:0000256" key="4">
    <source>
        <dbReference type="ARBA" id="ARBA00022679"/>
    </source>
</evidence>
<evidence type="ECO:0000256" key="13">
    <source>
        <dbReference type="RuleBase" id="RU003785"/>
    </source>
</evidence>
<dbReference type="SUPFAM" id="SSF52540">
    <property type="entry name" value="P-loop containing nucleoside triphosphate hydrolases"/>
    <property type="match status" value="2"/>
</dbReference>
<evidence type="ECO:0000256" key="9">
    <source>
        <dbReference type="ARBA" id="ARBA00049563"/>
    </source>
</evidence>
<name>I4AGA2_BERLS</name>
<dbReference type="InterPro" id="IPR018022">
    <property type="entry name" value="IPT"/>
</dbReference>
<comment type="function">
    <text evidence="2 10 12">Catalyzes the transfer of a dimethylallyl group onto the adenine at position 37 in tRNAs that read codons beginning with uridine, leading to the formation of N6-(dimethylallyl)adenosine (i(6)A).</text>
</comment>
<keyword evidence="6 10" id="KW-0547">Nucleotide-binding</keyword>
<keyword evidence="8 10" id="KW-0460">Magnesium</keyword>
<dbReference type="Gene3D" id="1.10.20.140">
    <property type="match status" value="1"/>
</dbReference>
<reference evidence="15" key="1">
    <citation type="submission" date="2012-06" db="EMBL/GenBank/DDBJ databases">
        <title>The complete genome of Flexibacter litoralis DSM 6794.</title>
        <authorList>
            <person name="Lucas S."/>
            <person name="Copeland A."/>
            <person name="Lapidus A."/>
            <person name="Glavina del Rio T."/>
            <person name="Dalin E."/>
            <person name="Tice H."/>
            <person name="Bruce D."/>
            <person name="Goodwin L."/>
            <person name="Pitluck S."/>
            <person name="Peters L."/>
            <person name="Ovchinnikova G."/>
            <person name="Lu M."/>
            <person name="Kyrpides N."/>
            <person name="Mavromatis K."/>
            <person name="Ivanova N."/>
            <person name="Brettin T."/>
            <person name="Detter J.C."/>
            <person name="Han C."/>
            <person name="Larimer F."/>
            <person name="Land M."/>
            <person name="Hauser L."/>
            <person name="Markowitz V."/>
            <person name="Cheng J.-F."/>
            <person name="Hugenholtz P."/>
            <person name="Woyke T."/>
            <person name="Wu D."/>
            <person name="Spring S."/>
            <person name="Lang E."/>
            <person name="Kopitz M."/>
            <person name="Brambilla E."/>
            <person name="Klenk H.-P."/>
            <person name="Eisen J.A."/>
        </authorList>
    </citation>
    <scope>NUCLEOTIDE SEQUENCE [LARGE SCALE GENOMIC DNA]</scope>
    <source>
        <strain evidence="15">ATCC 23117 / DSM 6794 / NBRC 15988 / NCIMB 1366 / Sio-4</strain>
    </source>
</reference>
<dbReference type="Proteomes" id="UP000006054">
    <property type="component" value="Chromosome"/>
</dbReference>
<dbReference type="PANTHER" id="PTHR11088:SF60">
    <property type="entry name" value="TRNA DIMETHYLALLYLTRANSFERASE"/>
    <property type="match status" value="1"/>
</dbReference>
<evidence type="ECO:0000256" key="8">
    <source>
        <dbReference type="ARBA" id="ARBA00022842"/>
    </source>
</evidence>
<keyword evidence="4 10" id="KW-0808">Transferase</keyword>
<dbReference type="InterPro" id="IPR027417">
    <property type="entry name" value="P-loop_NTPase"/>
</dbReference>
<comment type="catalytic activity">
    <reaction evidence="9 10 11">
        <text>adenosine(37) in tRNA + dimethylallyl diphosphate = N(6)-dimethylallyladenosine(37) in tRNA + diphosphate</text>
        <dbReference type="Rhea" id="RHEA:26482"/>
        <dbReference type="Rhea" id="RHEA-COMP:10162"/>
        <dbReference type="Rhea" id="RHEA-COMP:10375"/>
        <dbReference type="ChEBI" id="CHEBI:33019"/>
        <dbReference type="ChEBI" id="CHEBI:57623"/>
        <dbReference type="ChEBI" id="CHEBI:74411"/>
        <dbReference type="ChEBI" id="CHEBI:74415"/>
        <dbReference type="EC" id="2.5.1.75"/>
    </reaction>
</comment>
<evidence type="ECO:0000313" key="14">
    <source>
        <dbReference type="EMBL" id="AFM02987.1"/>
    </source>
</evidence>
<accession>I4AGA2</accession>
<evidence type="ECO:0000256" key="10">
    <source>
        <dbReference type="HAMAP-Rule" id="MF_00185"/>
    </source>
</evidence>
<comment type="cofactor">
    <cofactor evidence="1 10">
        <name>Mg(2+)</name>
        <dbReference type="ChEBI" id="CHEBI:18420"/>
    </cofactor>
</comment>
<evidence type="ECO:0000256" key="2">
    <source>
        <dbReference type="ARBA" id="ARBA00003213"/>
    </source>
</evidence>
<dbReference type="STRING" id="880071.Fleli_0512"/>
<dbReference type="GO" id="GO:0006400">
    <property type="term" value="P:tRNA modification"/>
    <property type="evidence" value="ECO:0007669"/>
    <property type="project" value="TreeGrafter"/>
</dbReference>
<dbReference type="GO" id="GO:0005524">
    <property type="term" value="F:ATP binding"/>
    <property type="evidence" value="ECO:0007669"/>
    <property type="project" value="UniProtKB-UniRule"/>
</dbReference>
<feature type="binding site" evidence="10">
    <location>
        <begin position="9"/>
        <end position="16"/>
    </location>
    <ligand>
        <name>ATP</name>
        <dbReference type="ChEBI" id="CHEBI:30616"/>
    </ligand>
</feature>
<evidence type="ECO:0000313" key="15">
    <source>
        <dbReference type="Proteomes" id="UP000006054"/>
    </source>
</evidence>
<dbReference type="GO" id="GO:0052381">
    <property type="term" value="F:tRNA dimethylallyltransferase activity"/>
    <property type="evidence" value="ECO:0007669"/>
    <property type="project" value="UniProtKB-UniRule"/>
</dbReference>
<dbReference type="RefSeq" id="WP_014796447.1">
    <property type="nucleotide sequence ID" value="NC_018018.1"/>
</dbReference>
<dbReference type="PATRIC" id="fig|880071.3.peg.485"/>
<evidence type="ECO:0000256" key="11">
    <source>
        <dbReference type="RuleBase" id="RU003783"/>
    </source>
</evidence>
<sequence length="326" mass="37690">MKKLIVITGATAVGKTALCTELAAYFDTEIISADSRQFYKEMSIGTAKPTQEEMTFVSENNMSKIIKHHFIDSHSIQNPLSAGQFEKEALSSIDNLFKQRNKENDILILTGGSGLFIQAICDGFDEMPTIDSKFREKLNQELEQNGLKSLVAELQKKDKEYAAEADLNNPQRVIRALEIIRSTGKTYSEFRKLNSQNKEKAKQKRKQKLGFATIKIMLDRPREELYERINKRVLLMIENGLVAEVKSLQSYAHLSPLKTVGYQELFDYFDNKIDLETAISNIQQNTRRFAKRQLTWFRKDTEYIWFDISKPNYKEKIIDFIETLDN</sequence>
<proteinExistence type="inferred from homology"/>
<dbReference type="EMBL" id="CP003345">
    <property type="protein sequence ID" value="AFM02987.1"/>
    <property type="molecule type" value="Genomic_DNA"/>
</dbReference>
<gene>
    <name evidence="10" type="primary">miaA</name>
    <name evidence="14" type="ordered locus">Fleli_0512</name>
</gene>
<dbReference type="AlphaFoldDB" id="I4AGA2"/>
<comment type="subunit">
    <text evidence="10">Monomer.</text>
</comment>
<evidence type="ECO:0000256" key="6">
    <source>
        <dbReference type="ARBA" id="ARBA00022741"/>
    </source>
</evidence>
<dbReference type="InterPro" id="IPR039657">
    <property type="entry name" value="Dimethylallyltransferase"/>
</dbReference>
<dbReference type="Pfam" id="PF01715">
    <property type="entry name" value="IPPT"/>
    <property type="match status" value="1"/>
</dbReference>
<protein>
    <recommendedName>
        <fullName evidence="10">tRNA dimethylallyltransferase</fullName>
        <ecNumber evidence="10">2.5.1.75</ecNumber>
    </recommendedName>
    <alternativeName>
        <fullName evidence="10">Dimethylallyl diphosphate:tRNA dimethylallyltransferase</fullName>
        <shortName evidence="10">DMAPP:tRNA dimethylallyltransferase</shortName>
        <shortName evidence="10">DMATase</shortName>
    </alternativeName>
    <alternativeName>
        <fullName evidence="10">Isopentenyl-diphosphate:tRNA isopentenyltransferase</fullName>
        <shortName evidence="10">IPP transferase</shortName>
        <shortName evidence="10">IPPT</shortName>
        <shortName evidence="10">IPTase</shortName>
    </alternativeName>
</protein>
<feature type="region of interest" description="Interaction with substrate tRNA" evidence="10">
    <location>
        <begin position="34"/>
        <end position="37"/>
    </location>
</feature>
<dbReference type="KEGG" id="fli:Fleli_0512"/>
<evidence type="ECO:0000256" key="7">
    <source>
        <dbReference type="ARBA" id="ARBA00022840"/>
    </source>
</evidence>
<dbReference type="HAMAP" id="MF_00185">
    <property type="entry name" value="IPP_trans"/>
    <property type="match status" value="1"/>
</dbReference>
<keyword evidence="5 10" id="KW-0819">tRNA processing</keyword>
<keyword evidence="7 10" id="KW-0067">ATP-binding</keyword>
<evidence type="ECO:0000256" key="1">
    <source>
        <dbReference type="ARBA" id="ARBA00001946"/>
    </source>
</evidence>
<dbReference type="HOGENOM" id="CLU_032616_0_1_10"/>
<comment type="similarity">
    <text evidence="3 10 13">Belongs to the IPP transferase family.</text>
</comment>
<evidence type="ECO:0000256" key="3">
    <source>
        <dbReference type="ARBA" id="ARBA00005842"/>
    </source>
</evidence>
<dbReference type="Gene3D" id="3.40.50.300">
    <property type="entry name" value="P-loop containing nucleotide triphosphate hydrolases"/>
    <property type="match status" value="1"/>
</dbReference>
<evidence type="ECO:0000256" key="12">
    <source>
        <dbReference type="RuleBase" id="RU003784"/>
    </source>
</evidence>
<feature type="site" description="Interaction with substrate tRNA" evidence="10">
    <location>
        <position position="135"/>
    </location>
</feature>
<evidence type="ECO:0000256" key="5">
    <source>
        <dbReference type="ARBA" id="ARBA00022694"/>
    </source>
</evidence>
<organism evidence="14 15">
    <name type="scientific">Bernardetia litoralis (strain ATCC 23117 / DSM 6794 / NBRC 15988 / NCIMB 1366 / Fx l1 / Sio-4)</name>
    <name type="common">Flexibacter litoralis</name>
    <dbReference type="NCBI Taxonomy" id="880071"/>
    <lineage>
        <taxon>Bacteria</taxon>
        <taxon>Pseudomonadati</taxon>
        <taxon>Bacteroidota</taxon>
        <taxon>Cytophagia</taxon>
        <taxon>Cytophagales</taxon>
        <taxon>Bernardetiaceae</taxon>
        <taxon>Bernardetia</taxon>
    </lineage>
</organism>
<dbReference type="eggNOG" id="COG0324">
    <property type="taxonomic scope" value="Bacteria"/>
</dbReference>